<evidence type="ECO:0000313" key="1">
    <source>
        <dbReference type="EMBL" id="KAF9506181.1"/>
    </source>
</evidence>
<evidence type="ECO:0000313" key="2">
    <source>
        <dbReference type="Proteomes" id="UP000886523"/>
    </source>
</evidence>
<dbReference type="EMBL" id="MU129120">
    <property type="protein sequence ID" value="KAF9506181.1"/>
    <property type="molecule type" value="Genomic_DNA"/>
</dbReference>
<organism evidence="1 2">
    <name type="scientific">Hydnum rufescens UP504</name>
    <dbReference type="NCBI Taxonomy" id="1448309"/>
    <lineage>
        <taxon>Eukaryota</taxon>
        <taxon>Fungi</taxon>
        <taxon>Dikarya</taxon>
        <taxon>Basidiomycota</taxon>
        <taxon>Agaricomycotina</taxon>
        <taxon>Agaricomycetes</taxon>
        <taxon>Cantharellales</taxon>
        <taxon>Hydnaceae</taxon>
        <taxon>Hydnum</taxon>
    </lineage>
</organism>
<sequence length="176" mass="19215">MVYRRPRRTPIDRVNHAKHPCGKDRRCGHSCGDDCVAHHSCSGRCMGWCRHKCVHVPCSKACSEACPPCLRPCAWKCKHVLAFLATNDVRKFWPVGTSVLPFVVKIVEFKSAPPAHLRTARMKSAISACRRHANSPRDRIGVLISDPSPATTVSIAPSADPAAVHPGGSSPMFTIT</sequence>
<accession>A0A9P6DKH7</accession>
<proteinExistence type="predicted"/>
<reference evidence="1" key="1">
    <citation type="journal article" date="2020" name="Nat. Commun.">
        <title>Large-scale genome sequencing of mycorrhizal fungi provides insights into the early evolution of symbiotic traits.</title>
        <authorList>
            <person name="Miyauchi S."/>
            <person name="Kiss E."/>
            <person name="Kuo A."/>
            <person name="Drula E."/>
            <person name="Kohler A."/>
            <person name="Sanchez-Garcia M."/>
            <person name="Morin E."/>
            <person name="Andreopoulos B."/>
            <person name="Barry K.W."/>
            <person name="Bonito G."/>
            <person name="Buee M."/>
            <person name="Carver A."/>
            <person name="Chen C."/>
            <person name="Cichocki N."/>
            <person name="Clum A."/>
            <person name="Culley D."/>
            <person name="Crous P.W."/>
            <person name="Fauchery L."/>
            <person name="Girlanda M."/>
            <person name="Hayes R.D."/>
            <person name="Keri Z."/>
            <person name="LaButti K."/>
            <person name="Lipzen A."/>
            <person name="Lombard V."/>
            <person name="Magnuson J."/>
            <person name="Maillard F."/>
            <person name="Murat C."/>
            <person name="Nolan M."/>
            <person name="Ohm R.A."/>
            <person name="Pangilinan J."/>
            <person name="Pereira M.F."/>
            <person name="Perotto S."/>
            <person name="Peter M."/>
            <person name="Pfister S."/>
            <person name="Riley R."/>
            <person name="Sitrit Y."/>
            <person name="Stielow J.B."/>
            <person name="Szollosi G."/>
            <person name="Zifcakova L."/>
            <person name="Stursova M."/>
            <person name="Spatafora J.W."/>
            <person name="Tedersoo L."/>
            <person name="Vaario L.M."/>
            <person name="Yamada A."/>
            <person name="Yan M."/>
            <person name="Wang P."/>
            <person name="Xu J."/>
            <person name="Bruns T."/>
            <person name="Baldrian P."/>
            <person name="Vilgalys R."/>
            <person name="Dunand C."/>
            <person name="Henrissat B."/>
            <person name="Grigoriev I.V."/>
            <person name="Hibbett D."/>
            <person name="Nagy L.G."/>
            <person name="Martin F.M."/>
        </authorList>
    </citation>
    <scope>NUCLEOTIDE SEQUENCE</scope>
    <source>
        <strain evidence="1">UP504</strain>
    </source>
</reference>
<name>A0A9P6DKH7_9AGAM</name>
<comment type="caution">
    <text evidence="1">The sequence shown here is derived from an EMBL/GenBank/DDBJ whole genome shotgun (WGS) entry which is preliminary data.</text>
</comment>
<dbReference type="AlphaFoldDB" id="A0A9P6DKH7"/>
<dbReference type="Proteomes" id="UP000886523">
    <property type="component" value="Unassembled WGS sequence"/>
</dbReference>
<keyword evidence="2" id="KW-1185">Reference proteome</keyword>
<protein>
    <submittedName>
        <fullName evidence="1">Uncharacterized protein</fullName>
    </submittedName>
</protein>
<gene>
    <name evidence="1" type="ORF">BS47DRAFT_455579</name>
</gene>
<dbReference type="OrthoDB" id="2423195at2759"/>